<dbReference type="EMBL" id="QXFY01000674">
    <property type="protein sequence ID" value="KAE9338244.1"/>
    <property type="molecule type" value="Genomic_DNA"/>
</dbReference>
<sequence>MEQVNAWRALVRPTGIWYSDILDNVVEELGRLQSPVPDQEARVMADTLQ</sequence>
<dbReference type="AlphaFoldDB" id="A0A6G0RP79"/>
<dbReference type="Proteomes" id="UP000486351">
    <property type="component" value="Unassembled WGS sequence"/>
</dbReference>
<proteinExistence type="predicted"/>
<accession>A0A6G0RP79</accession>
<reference evidence="1 2" key="1">
    <citation type="submission" date="2018-09" db="EMBL/GenBank/DDBJ databases">
        <title>Genomic investigation of the strawberry pathogen Phytophthora fragariae indicates pathogenicity is determined by transcriptional variation in three key races.</title>
        <authorList>
            <person name="Adams T.M."/>
            <person name="Armitage A.D."/>
            <person name="Sobczyk M.K."/>
            <person name="Bates H.J."/>
            <person name="Dunwell J.M."/>
            <person name="Nellist C.F."/>
            <person name="Harrison R.J."/>
        </authorList>
    </citation>
    <scope>NUCLEOTIDE SEQUENCE [LARGE SCALE GENOMIC DNA]</scope>
    <source>
        <strain evidence="1 2">NOV-77</strain>
    </source>
</reference>
<gene>
    <name evidence="1" type="ORF">PF008_g12155</name>
</gene>
<comment type="caution">
    <text evidence="1">The sequence shown here is derived from an EMBL/GenBank/DDBJ whole genome shotgun (WGS) entry which is preliminary data.</text>
</comment>
<evidence type="ECO:0000313" key="1">
    <source>
        <dbReference type="EMBL" id="KAE9338244.1"/>
    </source>
</evidence>
<evidence type="ECO:0000313" key="2">
    <source>
        <dbReference type="Proteomes" id="UP000486351"/>
    </source>
</evidence>
<protein>
    <submittedName>
        <fullName evidence="1">Uncharacterized protein</fullName>
    </submittedName>
</protein>
<organism evidence="1 2">
    <name type="scientific">Phytophthora fragariae</name>
    <dbReference type="NCBI Taxonomy" id="53985"/>
    <lineage>
        <taxon>Eukaryota</taxon>
        <taxon>Sar</taxon>
        <taxon>Stramenopiles</taxon>
        <taxon>Oomycota</taxon>
        <taxon>Peronosporomycetes</taxon>
        <taxon>Peronosporales</taxon>
        <taxon>Peronosporaceae</taxon>
        <taxon>Phytophthora</taxon>
    </lineage>
</organism>
<name>A0A6G0RP79_9STRA</name>